<dbReference type="GO" id="GO:0008168">
    <property type="term" value="F:methyltransferase activity"/>
    <property type="evidence" value="ECO:0007669"/>
    <property type="project" value="UniProtKB-KW"/>
</dbReference>
<name>A0A0G0WFD8_9BACT</name>
<keyword evidence="2" id="KW-0830">Ubiquinone</keyword>
<keyword evidence="1" id="KW-0472">Membrane</keyword>
<evidence type="ECO:0000256" key="1">
    <source>
        <dbReference type="SAM" id="Phobius"/>
    </source>
</evidence>
<keyword evidence="1" id="KW-0812">Transmembrane</keyword>
<evidence type="ECO:0000313" key="2">
    <source>
        <dbReference type="EMBL" id="KKR83015.1"/>
    </source>
</evidence>
<dbReference type="Pfam" id="PF13489">
    <property type="entry name" value="Methyltransf_23"/>
    <property type="match status" value="1"/>
</dbReference>
<comment type="caution">
    <text evidence="2">The sequence shown here is derived from an EMBL/GenBank/DDBJ whole genome shotgun (WGS) entry which is preliminary data.</text>
</comment>
<sequence length="275" mass="31557">MEKDSPYCLICRSKTPIYLKGKNYTIYRCSNCGLGRTVGTNQQNESYHRDECYQAFERQFANIFQRRINLVGKYSSKAGKVLEIGSSTGVMLSLFQKLGWEVLGIEVSLASARKSQEKGIVTIIDYFEKVRLPNQSFDLVILNHTLEHLISPIEVLQKVNKLLKKDGLLLIDVPNFGSLSAKIWGGNWPYLLPQEHLWHFTDKALKKMLPKLRFKILRLSYPSGIWDYGNPWLELWQSFFTLKKRFFTNFLTLIPALVVTLLGKGTSLTVIASKK</sequence>
<gene>
    <name evidence="2" type="ORF">UU29_C0008G0124</name>
</gene>
<keyword evidence="1" id="KW-1133">Transmembrane helix</keyword>
<keyword evidence="2" id="KW-0808">Transferase</keyword>
<keyword evidence="2" id="KW-0489">Methyltransferase</keyword>
<dbReference type="GO" id="GO:0032259">
    <property type="term" value="P:methylation"/>
    <property type="evidence" value="ECO:0007669"/>
    <property type="project" value="UniProtKB-KW"/>
</dbReference>
<protein>
    <submittedName>
        <fullName evidence="2">Methylase involved in ubiquinone/menaquinone biosynthesis</fullName>
    </submittedName>
</protein>
<dbReference type="InterPro" id="IPR029063">
    <property type="entry name" value="SAM-dependent_MTases_sf"/>
</dbReference>
<dbReference type="EMBL" id="LCAB01000008">
    <property type="protein sequence ID" value="KKR83015.1"/>
    <property type="molecule type" value="Genomic_DNA"/>
</dbReference>
<proteinExistence type="predicted"/>
<organism evidence="2 3">
    <name type="scientific">Candidatus Daviesbacteria bacterium GW2011_GWA2_40_9</name>
    <dbReference type="NCBI Taxonomy" id="1618424"/>
    <lineage>
        <taxon>Bacteria</taxon>
        <taxon>Candidatus Daviesiibacteriota</taxon>
    </lineage>
</organism>
<reference evidence="2 3" key="1">
    <citation type="journal article" date="2015" name="Nature">
        <title>rRNA introns, odd ribosomes, and small enigmatic genomes across a large radiation of phyla.</title>
        <authorList>
            <person name="Brown C.T."/>
            <person name="Hug L.A."/>
            <person name="Thomas B.C."/>
            <person name="Sharon I."/>
            <person name="Castelle C.J."/>
            <person name="Singh A."/>
            <person name="Wilkins M.J."/>
            <person name="Williams K.H."/>
            <person name="Banfield J.F."/>
        </authorList>
    </citation>
    <scope>NUCLEOTIDE SEQUENCE [LARGE SCALE GENOMIC DNA]</scope>
</reference>
<dbReference type="Proteomes" id="UP000034601">
    <property type="component" value="Unassembled WGS sequence"/>
</dbReference>
<accession>A0A0G0WFD8</accession>
<dbReference type="CDD" id="cd02440">
    <property type="entry name" value="AdoMet_MTases"/>
    <property type="match status" value="1"/>
</dbReference>
<dbReference type="Gene3D" id="3.40.50.150">
    <property type="entry name" value="Vaccinia Virus protein VP39"/>
    <property type="match status" value="1"/>
</dbReference>
<evidence type="ECO:0000313" key="3">
    <source>
        <dbReference type="Proteomes" id="UP000034601"/>
    </source>
</evidence>
<dbReference type="PANTHER" id="PTHR43861">
    <property type="entry name" value="TRANS-ACONITATE 2-METHYLTRANSFERASE-RELATED"/>
    <property type="match status" value="1"/>
</dbReference>
<dbReference type="SUPFAM" id="SSF53335">
    <property type="entry name" value="S-adenosyl-L-methionine-dependent methyltransferases"/>
    <property type="match status" value="1"/>
</dbReference>
<dbReference type="AlphaFoldDB" id="A0A0G0WFD8"/>
<feature type="transmembrane region" description="Helical" evidence="1">
    <location>
        <begin position="250"/>
        <end position="272"/>
    </location>
</feature>